<keyword evidence="6" id="KW-1185">Reference proteome</keyword>
<evidence type="ECO:0000259" key="2">
    <source>
        <dbReference type="PROSITE" id="PS50113"/>
    </source>
</evidence>
<evidence type="ECO:0000259" key="4">
    <source>
        <dbReference type="PROSITE" id="PS50887"/>
    </source>
</evidence>
<dbReference type="Proteomes" id="UP000271374">
    <property type="component" value="Unassembled WGS sequence"/>
</dbReference>
<dbReference type="InterPro" id="IPR029787">
    <property type="entry name" value="Nucleotide_cyclase"/>
</dbReference>
<reference evidence="5 6" key="1">
    <citation type="submission" date="2018-12" db="EMBL/GenBank/DDBJ databases">
        <title>Bacillus yapensis draft genome sequence.</title>
        <authorList>
            <person name="Yu L."/>
            <person name="Xu X."/>
            <person name="Tang X."/>
        </authorList>
    </citation>
    <scope>NUCLEOTIDE SEQUENCE [LARGE SCALE GENOMIC DNA]</scope>
    <source>
        <strain evidence="5 6">XXST-01</strain>
    </source>
</reference>
<evidence type="ECO:0000259" key="1">
    <source>
        <dbReference type="PROSITE" id="PS50112"/>
    </source>
</evidence>
<dbReference type="SUPFAM" id="SSF55785">
    <property type="entry name" value="PYP-like sensor domain (PAS domain)"/>
    <property type="match status" value="3"/>
</dbReference>
<feature type="domain" description="GGDEF" evidence="4">
    <location>
        <begin position="526"/>
        <end position="660"/>
    </location>
</feature>
<dbReference type="InterPro" id="IPR035965">
    <property type="entry name" value="PAS-like_dom_sf"/>
</dbReference>
<dbReference type="PANTHER" id="PTHR44757">
    <property type="entry name" value="DIGUANYLATE CYCLASE DGCP"/>
    <property type="match status" value="1"/>
</dbReference>
<dbReference type="CDD" id="cd00130">
    <property type="entry name" value="PAS"/>
    <property type="match status" value="2"/>
</dbReference>
<feature type="domain" description="PAS" evidence="1">
    <location>
        <begin position="12"/>
        <end position="63"/>
    </location>
</feature>
<feature type="domain" description="PAC" evidence="2">
    <location>
        <begin position="195"/>
        <end position="247"/>
    </location>
</feature>
<dbReference type="FunFam" id="3.20.20.450:FF:000001">
    <property type="entry name" value="Cyclic di-GMP phosphodiesterase yahA"/>
    <property type="match status" value="1"/>
</dbReference>
<dbReference type="SMART" id="SM00091">
    <property type="entry name" value="PAS"/>
    <property type="match status" value="3"/>
</dbReference>
<comment type="caution">
    <text evidence="5">The sequence shown here is derived from an EMBL/GenBank/DDBJ whole genome shotgun (WGS) entry which is preliminary data.</text>
</comment>
<dbReference type="Pfam" id="PF00989">
    <property type="entry name" value="PAS"/>
    <property type="match status" value="1"/>
</dbReference>
<dbReference type="InterPro" id="IPR013767">
    <property type="entry name" value="PAS_fold"/>
</dbReference>
<accession>A0A431WF85</accession>
<dbReference type="Gene3D" id="3.30.70.270">
    <property type="match status" value="1"/>
</dbReference>
<proteinExistence type="predicted"/>
<dbReference type="SUPFAM" id="SSF55073">
    <property type="entry name" value="Nucleotide cyclase"/>
    <property type="match status" value="1"/>
</dbReference>
<dbReference type="GO" id="GO:0006355">
    <property type="term" value="P:regulation of DNA-templated transcription"/>
    <property type="evidence" value="ECO:0007669"/>
    <property type="project" value="InterPro"/>
</dbReference>
<dbReference type="OrthoDB" id="9759607at2"/>
<evidence type="ECO:0000313" key="5">
    <source>
        <dbReference type="EMBL" id="RTR34065.1"/>
    </source>
</evidence>
<sequence>MIACQPGGLMKINDSFFDIFSNISDCIFVVNEKGIILYMNNQAELLFDWKAKETMGRSINNFIPQFQIELRENQTLKVECKGNKQPHLIQVYPLMMENVSMLVLHLKNIQDRQNQKIDTLSKELANIKQALDESTIIAITDRRGNITSVNQKFCALSKYSEEELIGQNHRILSSNYHPKDFFREMWRTIGKGKIWRGEVQNKAKDGSLYWVDTTIVPFVDETGKPYQYVSIRNDITKRVQMERELQESMMNEFLDTVKNLNNGIFKMRKDETGKMYYTMGEGMLMANLGATTAILFNKSPFEVFENEVANIKHYHYEKAFAGERSNYEIELNEKLVYVDVTPIKHDGKVIEIVGSVHDITELRSTQKQLDVHQQQYQSLYEHRQDYVITYGVNGNVLEMNSKTMEKFGFTRKMISTQTISKLFPEHKEIIDGFFEEVIHGSTMKFDYEYVDEQDGYVCLNIHFFPIVIDGEIKAVYSIGKDVTEERKTQEMNAYLADHDELTNLLNRRGIRKKVEESLQYAEQNKRETAILLIDIDRFKKVNDTLGHFIGDELIKQISERLIEGLNGTSQFVARMGGDEFLLLCPIIQNRCEAINLAKNILEKLKYPFNINEYELFVSASIGISIYPTDGATPGELLKKADIALYQAKEQGRNRYQLYVDYMDERSLHSFMMERELRKALLNDEFTLHFQPRVNAKTKDIVAAEALIRWNHPKLGLVSPVDFIPLAEETGLIIQIGKWVKRKVCEQLVLWKEQGIPLIPISVNVSSQQFILREFLKEMKELLNEFQLDGKWLEIEITENSIMKNEEYIFQTMRELKEMGIRIYIDDFGTGYSSFNYLKTFKFDGIKIDRSFIQNISTQSDNALITTTMIKLAQHLKMDVIAEGVETKKELDFLLEQNCYLVQGFYFEKPCSIEEFENKFMRVRKV</sequence>
<dbReference type="Gene3D" id="3.20.20.450">
    <property type="entry name" value="EAL domain"/>
    <property type="match status" value="1"/>
</dbReference>
<evidence type="ECO:0000259" key="3">
    <source>
        <dbReference type="PROSITE" id="PS50883"/>
    </source>
</evidence>
<dbReference type="InterPro" id="IPR001633">
    <property type="entry name" value="EAL_dom"/>
</dbReference>
<gene>
    <name evidence="5" type="ORF">EKG37_07600</name>
</gene>
<dbReference type="EMBL" id="RXNT01000004">
    <property type="protein sequence ID" value="RTR34065.1"/>
    <property type="molecule type" value="Genomic_DNA"/>
</dbReference>
<evidence type="ECO:0000313" key="6">
    <source>
        <dbReference type="Proteomes" id="UP000271374"/>
    </source>
</evidence>
<dbReference type="PROSITE" id="PS50887">
    <property type="entry name" value="GGDEF"/>
    <property type="match status" value="1"/>
</dbReference>
<feature type="domain" description="PAS" evidence="1">
    <location>
        <begin position="123"/>
        <end position="180"/>
    </location>
</feature>
<dbReference type="SMART" id="SM00267">
    <property type="entry name" value="GGDEF"/>
    <property type="match status" value="1"/>
</dbReference>
<dbReference type="SUPFAM" id="SSF141868">
    <property type="entry name" value="EAL domain-like"/>
    <property type="match status" value="1"/>
</dbReference>
<dbReference type="InterPro" id="IPR052155">
    <property type="entry name" value="Biofilm_reg_signaling"/>
</dbReference>
<dbReference type="InterPro" id="IPR001610">
    <property type="entry name" value="PAC"/>
</dbReference>
<dbReference type="Pfam" id="PF00563">
    <property type="entry name" value="EAL"/>
    <property type="match status" value="1"/>
</dbReference>
<feature type="domain" description="PAS" evidence="1">
    <location>
        <begin position="372"/>
        <end position="441"/>
    </location>
</feature>
<name>A0A431WF85_9BACI</name>
<dbReference type="AlphaFoldDB" id="A0A431WF85"/>
<dbReference type="Pfam" id="PF00990">
    <property type="entry name" value="GGDEF"/>
    <property type="match status" value="1"/>
</dbReference>
<dbReference type="SMART" id="SM00052">
    <property type="entry name" value="EAL"/>
    <property type="match status" value="1"/>
</dbReference>
<dbReference type="CDD" id="cd01949">
    <property type="entry name" value="GGDEF"/>
    <property type="match status" value="1"/>
</dbReference>
<dbReference type="Pfam" id="PF13426">
    <property type="entry name" value="PAS_9"/>
    <property type="match status" value="3"/>
</dbReference>
<dbReference type="NCBIfam" id="TIGR00229">
    <property type="entry name" value="sensory_box"/>
    <property type="match status" value="3"/>
</dbReference>
<dbReference type="InterPro" id="IPR043128">
    <property type="entry name" value="Rev_trsase/Diguanyl_cyclase"/>
</dbReference>
<organism evidence="5 6">
    <name type="scientific">Bacillus yapensis</name>
    <dbReference type="NCBI Taxonomy" id="2492960"/>
    <lineage>
        <taxon>Bacteria</taxon>
        <taxon>Bacillati</taxon>
        <taxon>Bacillota</taxon>
        <taxon>Bacilli</taxon>
        <taxon>Bacillales</taxon>
        <taxon>Bacillaceae</taxon>
        <taxon>Bacillus</taxon>
    </lineage>
</organism>
<dbReference type="Gene3D" id="3.30.450.20">
    <property type="entry name" value="PAS domain"/>
    <property type="match status" value="4"/>
</dbReference>
<dbReference type="NCBIfam" id="TIGR00254">
    <property type="entry name" value="GGDEF"/>
    <property type="match status" value="1"/>
</dbReference>
<dbReference type="CDD" id="cd01948">
    <property type="entry name" value="EAL"/>
    <property type="match status" value="1"/>
</dbReference>
<protein>
    <submittedName>
        <fullName evidence="5">EAL domain-containing protein</fullName>
    </submittedName>
</protein>
<dbReference type="SMART" id="SM00086">
    <property type="entry name" value="PAC"/>
    <property type="match status" value="3"/>
</dbReference>
<dbReference type="FunFam" id="3.30.70.270:FF:000001">
    <property type="entry name" value="Diguanylate cyclase domain protein"/>
    <property type="match status" value="1"/>
</dbReference>
<feature type="domain" description="EAL" evidence="3">
    <location>
        <begin position="669"/>
        <end position="923"/>
    </location>
</feature>
<dbReference type="PROSITE" id="PS50112">
    <property type="entry name" value="PAS"/>
    <property type="match status" value="3"/>
</dbReference>
<dbReference type="InterPro" id="IPR000014">
    <property type="entry name" value="PAS"/>
</dbReference>
<dbReference type="InterPro" id="IPR000160">
    <property type="entry name" value="GGDEF_dom"/>
</dbReference>
<dbReference type="InterPro" id="IPR035919">
    <property type="entry name" value="EAL_sf"/>
</dbReference>
<dbReference type="PROSITE" id="PS50113">
    <property type="entry name" value="PAC"/>
    <property type="match status" value="1"/>
</dbReference>
<dbReference type="PANTHER" id="PTHR44757:SF2">
    <property type="entry name" value="BIOFILM ARCHITECTURE MAINTENANCE PROTEIN MBAA"/>
    <property type="match status" value="1"/>
</dbReference>
<dbReference type="InterPro" id="IPR000700">
    <property type="entry name" value="PAS-assoc_C"/>
</dbReference>
<dbReference type="PROSITE" id="PS50883">
    <property type="entry name" value="EAL"/>
    <property type="match status" value="1"/>
</dbReference>